<dbReference type="Proteomes" id="UP000078348">
    <property type="component" value="Unassembled WGS sequence"/>
</dbReference>
<dbReference type="EMBL" id="LXWW01000021">
    <property type="protein sequence ID" value="OAO17705.1"/>
    <property type="molecule type" value="Genomic_DNA"/>
</dbReference>
<evidence type="ECO:0000256" key="4">
    <source>
        <dbReference type="ARBA" id="ARBA00023015"/>
    </source>
</evidence>
<keyword evidence="5 8" id="KW-0175">Coiled coil</keyword>
<keyword evidence="3" id="KW-0156">Chromatin regulator</keyword>
<dbReference type="AlphaFoldDB" id="A0A196SKW9"/>
<sequence length="126" mass="14694">MEEKGYKSDQDQLRMLVTETNNLNDTLAKLENQILTVETQYLQEDCPVWNIVRGFENFNERLQSIPRRTVITRDDRIFSLSSHASPAMNLPMDDDNRSVGSVDSANTHKLKRNKRKRSPYGEDDYE</sequence>
<dbReference type="GO" id="GO:0006325">
    <property type="term" value="P:chromatin organization"/>
    <property type="evidence" value="ECO:0007669"/>
    <property type="project" value="UniProtKB-KW"/>
</dbReference>
<keyword evidence="7" id="KW-0539">Nucleus</keyword>
<evidence type="ECO:0000256" key="8">
    <source>
        <dbReference type="SAM" id="Coils"/>
    </source>
</evidence>
<accession>A0A196SKW9</accession>
<name>A0A196SKW9_BLAHN</name>
<dbReference type="OrthoDB" id="440324at2759"/>
<organism evidence="10 11">
    <name type="scientific">Blastocystis sp. subtype 1 (strain ATCC 50177 / NandII)</name>
    <dbReference type="NCBI Taxonomy" id="478820"/>
    <lineage>
        <taxon>Eukaryota</taxon>
        <taxon>Sar</taxon>
        <taxon>Stramenopiles</taxon>
        <taxon>Bigyra</taxon>
        <taxon>Opalozoa</taxon>
        <taxon>Opalinata</taxon>
        <taxon>Blastocystidae</taxon>
        <taxon>Blastocystis</taxon>
    </lineage>
</organism>
<feature type="coiled-coil region" evidence="8">
    <location>
        <begin position="13"/>
        <end position="40"/>
    </location>
</feature>
<dbReference type="PANTHER" id="PTHR13476">
    <property type="entry name" value="CHROMATIN MODIFICATION-RELATED PROTEIN MEAF6"/>
    <property type="match status" value="1"/>
</dbReference>
<dbReference type="Pfam" id="PF09340">
    <property type="entry name" value="NuA4"/>
    <property type="match status" value="1"/>
</dbReference>
<comment type="similarity">
    <text evidence="2">Belongs to the EAF6 family.</text>
</comment>
<comment type="caution">
    <text evidence="10">The sequence shown here is derived from an EMBL/GenBank/DDBJ whole genome shotgun (WGS) entry which is preliminary data.</text>
</comment>
<dbReference type="GO" id="GO:0000123">
    <property type="term" value="C:histone acetyltransferase complex"/>
    <property type="evidence" value="ECO:0007669"/>
    <property type="project" value="InterPro"/>
</dbReference>
<proteinExistence type="inferred from homology"/>
<feature type="compositionally biased region" description="Basic residues" evidence="9">
    <location>
        <begin position="108"/>
        <end position="118"/>
    </location>
</feature>
<comment type="subcellular location">
    <subcellularLocation>
        <location evidence="1">Nucleus</location>
    </subcellularLocation>
</comment>
<protein>
    <submittedName>
        <fullName evidence="10">Chromatin modification-related protein EAF6</fullName>
    </submittedName>
</protein>
<evidence type="ECO:0000256" key="3">
    <source>
        <dbReference type="ARBA" id="ARBA00022853"/>
    </source>
</evidence>
<feature type="region of interest" description="Disordered" evidence="9">
    <location>
        <begin position="82"/>
        <end position="126"/>
    </location>
</feature>
<evidence type="ECO:0000256" key="6">
    <source>
        <dbReference type="ARBA" id="ARBA00023163"/>
    </source>
</evidence>
<gene>
    <name evidence="10" type="ORF">AV274_0581</name>
</gene>
<reference evidence="10 11" key="1">
    <citation type="submission" date="2016-05" db="EMBL/GenBank/DDBJ databases">
        <title>Nuclear genome of Blastocystis sp. subtype 1 NandII.</title>
        <authorList>
            <person name="Gentekaki E."/>
            <person name="Curtis B."/>
            <person name="Stairs C."/>
            <person name="Eme L."/>
            <person name="Herman E."/>
            <person name="Klimes V."/>
            <person name="Arias M.C."/>
            <person name="Elias M."/>
            <person name="Hilliou F."/>
            <person name="Klute M."/>
            <person name="Malik S.-B."/>
            <person name="Pightling A."/>
            <person name="Rachubinski R."/>
            <person name="Salas D."/>
            <person name="Schlacht A."/>
            <person name="Suga H."/>
            <person name="Archibald J."/>
            <person name="Ball S.G."/>
            <person name="Clark G."/>
            <person name="Dacks J."/>
            <person name="Van Der Giezen M."/>
            <person name="Tsaousis A."/>
            <person name="Roger A."/>
        </authorList>
    </citation>
    <scope>NUCLEOTIDE SEQUENCE [LARGE SCALE GENOMIC DNA]</scope>
    <source>
        <strain evidence="11">ATCC 50177 / NandII</strain>
    </source>
</reference>
<evidence type="ECO:0000313" key="11">
    <source>
        <dbReference type="Proteomes" id="UP000078348"/>
    </source>
</evidence>
<evidence type="ECO:0000256" key="5">
    <source>
        <dbReference type="ARBA" id="ARBA00023054"/>
    </source>
</evidence>
<keyword evidence="6" id="KW-0804">Transcription</keyword>
<keyword evidence="4" id="KW-0805">Transcription regulation</keyword>
<evidence type="ECO:0000256" key="2">
    <source>
        <dbReference type="ARBA" id="ARBA00010916"/>
    </source>
</evidence>
<evidence type="ECO:0000313" key="10">
    <source>
        <dbReference type="EMBL" id="OAO17705.1"/>
    </source>
</evidence>
<feature type="compositionally biased region" description="Polar residues" evidence="9">
    <location>
        <begin position="98"/>
        <end position="107"/>
    </location>
</feature>
<keyword evidence="11" id="KW-1185">Reference proteome</keyword>
<dbReference type="GO" id="GO:0005634">
    <property type="term" value="C:nucleus"/>
    <property type="evidence" value="ECO:0007669"/>
    <property type="project" value="UniProtKB-SubCell"/>
</dbReference>
<dbReference type="InterPro" id="IPR015418">
    <property type="entry name" value="Eaf6"/>
</dbReference>
<evidence type="ECO:0000256" key="9">
    <source>
        <dbReference type="SAM" id="MobiDB-lite"/>
    </source>
</evidence>
<evidence type="ECO:0000256" key="7">
    <source>
        <dbReference type="ARBA" id="ARBA00023242"/>
    </source>
</evidence>
<evidence type="ECO:0000256" key="1">
    <source>
        <dbReference type="ARBA" id="ARBA00004123"/>
    </source>
</evidence>